<evidence type="ECO:0000256" key="1">
    <source>
        <dbReference type="SAM" id="MobiDB-lite"/>
    </source>
</evidence>
<organism evidence="2 3">
    <name type="scientific">Phenylobacterium conjunctum</name>
    <dbReference type="NCBI Taxonomy" id="1298959"/>
    <lineage>
        <taxon>Bacteria</taxon>
        <taxon>Pseudomonadati</taxon>
        <taxon>Pseudomonadota</taxon>
        <taxon>Alphaproteobacteria</taxon>
        <taxon>Caulobacterales</taxon>
        <taxon>Caulobacteraceae</taxon>
        <taxon>Phenylobacterium</taxon>
    </lineage>
</organism>
<proteinExistence type="predicted"/>
<protein>
    <submittedName>
        <fullName evidence="2">Uncharacterized protein</fullName>
    </submittedName>
</protein>
<feature type="region of interest" description="Disordered" evidence="1">
    <location>
        <begin position="1"/>
        <end position="96"/>
    </location>
</feature>
<keyword evidence="3" id="KW-1185">Reference proteome</keyword>
<feature type="compositionally biased region" description="Basic and acidic residues" evidence="1">
    <location>
        <begin position="33"/>
        <end position="74"/>
    </location>
</feature>
<evidence type="ECO:0000313" key="3">
    <source>
        <dbReference type="Proteomes" id="UP001597216"/>
    </source>
</evidence>
<dbReference type="EMBL" id="JBHTLQ010000033">
    <property type="protein sequence ID" value="MFD1191727.1"/>
    <property type="molecule type" value="Genomic_DNA"/>
</dbReference>
<sequence length="96" mass="10595">MTNPVPNTHKDEKRAFTHGSGGAAADAAVEGRAQLEDRHIDVPHARVADRPLEDDEKHDQLADKEKEAEDRQEALLDEGLEESFPSSDPVSVKRIT</sequence>
<feature type="compositionally biased region" description="Low complexity" evidence="1">
    <location>
        <begin position="23"/>
        <end position="32"/>
    </location>
</feature>
<dbReference type="RefSeq" id="WP_374344175.1">
    <property type="nucleotide sequence ID" value="NZ_JBHTLQ010000033.1"/>
</dbReference>
<comment type="caution">
    <text evidence="2">The sequence shown here is derived from an EMBL/GenBank/DDBJ whole genome shotgun (WGS) entry which is preliminary data.</text>
</comment>
<reference evidence="3" key="1">
    <citation type="journal article" date="2019" name="Int. J. Syst. Evol. Microbiol.">
        <title>The Global Catalogue of Microorganisms (GCM) 10K type strain sequencing project: providing services to taxonomists for standard genome sequencing and annotation.</title>
        <authorList>
            <consortium name="The Broad Institute Genomics Platform"/>
            <consortium name="The Broad Institute Genome Sequencing Center for Infectious Disease"/>
            <person name="Wu L."/>
            <person name="Ma J."/>
        </authorList>
    </citation>
    <scope>NUCLEOTIDE SEQUENCE [LARGE SCALE GENOMIC DNA]</scope>
    <source>
        <strain evidence="3">CCUG 55074</strain>
    </source>
</reference>
<accession>A0ABW3T6T4</accession>
<evidence type="ECO:0000313" key="2">
    <source>
        <dbReference type="EMBL" id="MFD1191727.1"/>
    </source>
</evidence>
<name>A0ABW3T6T4_9CAUL</name>
<gene>
    <name evidence="2" type="ORF">ACFQ27_14150</name>
</gene>
<dbReference type="Proteomes" id="UP001597216">
    <property type="component" value="Unassembled WGS sequence"/>
</dbReference>